<dbReference type="RefSeq" id="WP_004872918.1">
    <property type="nucleotide sequence ID" value="NZ_CP005986.1"/>
</dbReference>
<accession>A0A060A0L9</accession>
<dbReference type="InterPro" id="IPR027417">
    <property type="entry name" value="P-loop_NTPase"/>
</dbReference>
<dbReference type="AlphaFoldDB" id="A0A060A0L9"/>
<proteinExistence type="predicted"/>
<dbReference type="eggNOG" id="COG5293">
    <property type="taxonomic scope" value="Bacteria"/>
</dbReference>
<reference evidence="3 4" key="1">
    <citation type="journal article" date="2009" name="J. Bacteriol.">
        <title>Draft genome sequence of the extremely acidophilic bacterium Acidithiobacillus caldus ATCC 51756 reveals metabolic versatility in the genus Acidithiobacillus.</title>
        <authorList>
            <person name="Valdes J."/>
            <person name="Quatrini R."/>
            <person name="Hallberg K."/>
            <person name="Dopson M."/>
            <person name="Valenzuela P.D."/>
            <person name="Holmes D.S."/>
        </authorList>
    </citation>
    <scope>NUCLEOTIDE SEQUENCE [LARGE SCALE GENOMIC DNA]</scope>
    <source>
        <strain evidence="4">ATCC 51756 / DSM 8584 / KU</strain>
    </source>
</reference>
<dbReference type="KEGG" id="acz:Acaty_c1843"/>
<dbReference type="Gene3D" id="3.40.50.300">
    <property type="entry name" value="P-loop containing nucleotide triphosphate hydrolases"/>
    <property type="match status" value="1"/>
</dbReference>
<evidence type="ECO:0000256" key="1">
    <source>
        <dbReference type="SAM" id="Coils"/>
    </source>
</evidence>
<evidence type="ECO:0000313" key="4">
    <source>
        <dbReference type="Proteomes" id="UP000005522"/>
    </source>
</evidence>
<dbReference type="Pfam" id="PF10088">
    <property type="entry name" value="DUF2326"/>
    <property type="match status" value="1"/>
</dbReference>
<organism evidence="3 4">
    <name type="scientific">Acidithiobacillus caldus (strain ATCC 51756 / DSM 8584 / KU)</name>
    <dbReference type="NCBI Taxonomy" id="637389"/>
    <lineage>
        <taxon>Bacteria</taxon>
        <taxon>Pseudomonadati</taxon>
        <taxon>Pseudomonadota</taxon>
        <taxon>Acidithiobacillia</taxon>
        <taxon>Acidithiobacillales</taxon>
        <taxon>Acidithiobacillaceae</taxon>
        <taxon>Acidithiobacillus</taxon>
    </lineage>
</organism>
<feature type="domain" description="DUF2326" evidence="2">
    <location>
        <begin position="421"/>
        <end position="563"/>
    </location>
</feature>
<dbReference type="Proteomes" id="UP000005522">
    <property type="component" value="Chromosome"/>
</dbReference>
<dbReference type="EMBL" id="CP005986">
    <property type="protein sequence ID" value="AIA55702.1"/>
    <property type="molecule type" value="Genomic_DNA"/>
</dbReference>
<name>A0A060A0L9_ACICK</name>
<feature type="coiled-coil region" evidence="1">
    <location>
        <begin position="305"/>
        <end position="346"/>
    </location>
</feature>
<feature type="coiled-coil region" evidence="1">
    <location>
        <begin position="202"/>
        <end position="266"/>
    </location>
</feature>
<dbReference type="InterPro" id="IPR018760">
    <property type="entry name" value="DUF2326"/>
</dbReference>
<evidence type="ECO:0000259" key="2">
    <source>
        <dbReference type="Pfam" id="PF10088"/>
    </source>
</evidence>
<dbReference type="HOGENOM" id="CLU_033310_0_0_6"/>
<gene>
    <name evidence="3" type="ORF">Acaty_c1843</name>
</gene>
<sequence length="570" mass="66023">MRLICLSCDRPSFKPLVFRPSGLSVLVGDAQQEQGSSNGVGKTLALRLVHHCLGAHPRQELKHGVGDWRFALEFEIGAQKHRIERNGDGSDITIDGESLSVRLVRDWLNCHGPFVLPQRGGLTFRSLYRRFARVERQDLLDPVALGHEEKHQGLVHTLYLLGLDIDLALGKIARRERLLQLDANLKLLAQADSRLRDLLRTGMATQAQIAELKRNIDEWQRRLDAMQVADDYEQVRQDAQRFTEALRQHEAQLARIDFQLKGIERALDRRPDITREALLSFYRGLEHVFKPEMLAHFEAVESFHRSLAEQRQRRLERDRIALTQQRQRIEQERREAARQRDEALAYLGRHHAMDDYVAVAQRLAQMRADVERLCRYEDAKSAWERERIEIQEQDAEDSRRASDYLATRPIDWADRRYREMIHTLYPNEPCGITLENNLNPNNKLRYNLAVQVQSQNSDGINAVRVMAFDWLIYRYGAHHTMRHLWHDNGLFDPVDPHQRAAWLSLTMRELQASDMQYIVSINTENFASTREMLSPQEAQALDEAVIVRLLGDADEHKLLGVRFGVGSRTA</sequence>
<evidence type="ECO:0000313" key="3">
    <source>
        <dbReference type="EMBL" id="AIA55702.1"/>
    </source>
</evidence>
<keyword evidence="1" id="KW-0175">Coiled coil</keyword>
<protein>
    <submittedName>
        <fullName evidence="3">ATPase involved in DNA repair</fullName>
    </submittedName>
</protein>